<dbReference type="HAMAP" id="MF_00051">
    <property type="entry name" value="SHMT"/>
    <property type="match status" value="1"/>
</dbReference>
<keyword evidence="3 7" id="KW-0554">One-carbon metabolism</keyword>
<dbReference type="CDD" id="cd00378">
    <property type="entry name" value="SHMT"/>
    <property type="match status" value="1"/>
</dbReference>
<feature type="coiled-coil region" evidence="8">
    <location>
        <begin position="386"/>
        <end position="413"/>
    </location>
</feature>
<dbReference type="InterPro" id="IPR015421">
    <property type="entry name" value="PyrdxlP-dep_Trfase_major"/>
</dbReference>
<reference evidence="11" key="1">
    <citation type="journal article" date="2019" name="Int. J. Syst. Evol. Microbiol.">
        <title>The Global Catalogue of Microorganisms (GCM) 10K type strain sequencing project: providing services to taxonomists for standard genome sequencing and annotation.</title>
        <authorList>
            <consortium name="The Broad Institute Genomics Platform"/>
            <consortium name="The Broad Institute Genome Sequencing Center for Infectious Disease"/>
            <person name="Wu L."/>
            <person name="Ma J."/>
        </authorList>
    </citation>
    <scope>NUCLEOTIDE SEQUENCE [LARGE SCALE GENOMIC DNA]</scope>
    <source>
        <strain evidence="11">KCTC 3913</strain>
    </source>
</reference>
<feature type="domain" description="Serine hydroxymethyltransferase-like" evidence="9">
    <location>
        <begin position="5"/>
        <end position="379"/>
    </location>
</feature>
<feature type="modified residue" description="N6-(pyridoxal phosphate)lysine" evidence="7">
    <location>
        <position position="226"/>
    </location>
</feature>
<feature type="binding site" evidence="7">
    <location>
        <begin position="349"/>
        <end position="351"/>
    </location>
    <ligand>
        <name>(6S)-5,6,7,8-tetrahydrofolate</name>
        <dbReference type="ChEBI" id="CHEBI:57453"/>
    </ligand>
</feature>
<dbReference type="RefSeq" id="WP_377934538.1">
    <property type="nucleotide sequence ID" value="NZ_JBHUMF010000017.1"/>
</dbReference>
<comment type="subunit">
    <text evidence="7">Homodimer.</text>
</comment>
<comment type="catalytic activity">
    <reaction evidence="7">
        <text>(6R)-5,10-methylene-5,6,7,8-tetrahydrofolate + glycine + H2O = (6S)-5,6,7,8-tetrahydrofolate + L-serine</text>
        <dbReference type="Rhea" id="RHEA:15481"/>
        <dbReference type="ChEBI" id="CHEBI:15377"/>
        <dbReference type="ChEBI" id="CHEBI:15636"/>
        <dbReference type="ChEBI" id="CHEBI:33384"/>
        <dbReference type="ChEBI" id="CHEBI:57305"/>
        <dbReference type="ChEBI" id="CHEBI:57453"/>
        <dbReference type="EC" id="2.1.2.1"/>
    </reaction>
</comment>
<comment type="cofactor">
    <cofactor evidence="1 7">
        <name>pyridoxal 5'-phosphate</name>
        <dbReference type="ChEBI" id="CHEBI:597326"/>
    </cofactor>
</comment>
<keyword evidence="8" id="KW-0175">Coiled coil</keyword>
<keyword evidence="5 7" id="KW-0808">Transferase</keyword>
<dbReference type="PANTHER" id="PTHR11680">
    <property type="entry name" value="SERINE HYDROXYMETHYLTRANSFERASE"/>
    <property type="match status" value="1"/>
</dbReference>
<dbReference type="GO" id="GO:0004372">
    <property type="term" value="F:glycine hydroxymethyltransferase activity"/>
    <property type="evidence" value="ECO:0007669"/>
    <property type="project" value="UniProtKB-EC"/>
</dbReference>
<dbReference type="PROSITE" id="PS00096">
    <property type="entry name" value="SHMT"/>
    <property type="match status" value="1"/>
</dbReference>
<keyword evidence="4 7" id="KW-0028">Amino-acid biosynthesis</keyword>
<dbReference type="Proteomes" id="UP001597506">
    <property type="component" value="Unassembled WGS sequence"/>
</dbReference>
<comment type="pathway">
    <text evidence="7">One-carbon metabolism; tetrahydrofolate interconversion.</text>
</comment>
<feature type="binding site" evidence="7">
    <location>
        <position position="240"/>
    </location>
    <ligand>
        <name>(6S)-5,6,7,8-tetrahydrofolate</name>
        <dbReference type="ChEBI" id="CHEBI:57453"/>
    </ligand>
</feature>
<sequence>MSKIAKQDPEIYAAIQDELERQRTKIELIASENFVSEAVMEAQGSVLTNKYAEGYPGRRYYGGCEHVDVAENLARDRAKKLFGAEHVNVQPHSGAQANMAVYFTILEQGDTVLGMNLSHGGHLTHGSPVNFSGIQYNFVEYGVDNDNQQIDYEDVRQKAIENKPKLIVAGASAYPRGIDFAKFREIADEVGAYLMVDMAHIAGLVAAGLHQNPVPYADFVTTTTHKTLRGPRGGMILCKEEYAKKIDKSIFPGIQGGPLMHVIAAKAVAFGEALQDSFKDYAQNIINNAKHLGEGLVKEGIDLVSGGTDNHLLLIDLRSLGLTGKIAEKVLDDIGITVNKNTIPFDPESPFVTSGIRIGTAAVTSRGFGANEMEEIASIMAFTLKNHEDEAKLEEARKRVVDLTSKFSLYEDR</sequence>
<proteinExistence type="inferred from homology"/>
<dbReference type="PIRSF" id="PIRSF000412">
    <property type="entry name" value="SHMT"/>
    <property type="match status" value="1"/>
</dbReference>
<dbReference type="Gene3D" id="3.90.1150.10">
    <property type="entry name" value="Aspartate Aminotransferase, domain 1"/>
    <property type="match status" value="1"/>
</dbReference>
<comment type="caution">
    <text evidence="10">The sequence shown here is derived from an EMBL/GenBank/DDBJ whole genome shotgun (WGS) entry which is preliminary data.</text>
</comment>
<keyword evidence="7" id="KW-0963">Cytoplasm</keyword>
<dbReference type="Pfam" id="PF00464">
    <property type="entry name" value="SHMT"/>
    <property type="match status" value="1"/>
</dbReference>
<keyword evidence="11" id="KW-1185">Reference proteome</keyword>
<dbReference type="EMBL" id="JBHUMF010000017">
    <property type="protein sequence ID" value="MFD2680816.1"/>
    <property type="molecule type" value="Genomic_DNA"/>
</dbReference>
<dbReference type="InterPro" id="IPR001085">
    <property type="entry name" value="Ser_HO-MeTrfase"/>
</dbReference>
<dbReference type="EC" id="2.1.2.1" evidence="7"/>
<protein>
    <recommendedName>
        <fullName evidence="7">Serine hydroxymethyltransferase</fullName>
        <shortName evidence="7">SHMT</shortName>
        <shortName evidence="7">Serine methylase</shortName>
        <ecNumber evidence="7">2.1.2.1</ecNumber>
    </recommendedName>
</protein>
<comment type="subcellular location">
    <subcellularLocation>
        <location evidence="7">Cytoplasm</location>
    </subcellularLocation>
</comment>
<evidence type="ECO:0000256" key="4">
    <source>
        <dbReference type="ARBA" id="ARBA00022605"/>
    </source>
</evidence>
<dbReference type="InterPro" id="IPR039429">
    <property type="entry name" value="SHMT-like_dom"/>
</dbReference>
<gene>
    <name evidence="7 10" type="primary">glyA</name>
    <name evidence="10" type="ORF">ACFSUL_08585</name>
</gene>
<comment type="similarity">
    <text evidence="2 7">Belongs to the SHMT family.</text>
</comment>
<dbReference type="InterPro" id="IPR049943">
    <property type="entry name" value="Ser_HO-MeTrfase-like"/>
</dbReference>
<evidence type="ECO:0000256" key="7">
    <source>
        <dbReference type="HAMAP-Rule" id="MF_00051"/>
    </source>
</evidence>
<evidence type="ECO:0000259" key="9">
    <source>
        <dbReference type="Pfam" id="PF00464"/>
    </source>
</evidence>
<dbReference type="PANTHER" id="PTHR11680:SF35">
    <property type="entry name" value="SERINE HYDROXYMETHYLTRANSFERASE 1"/>
    <property type="match status" value="1"/>
</dbReference>
<comment type="pathway">
    <text evidence="7">Amino-acid biosynthesis; glycine biosynthesis; glycine from L-serine: step 1/1.</text>
</comment>
<evidence type="ECO:0000313" key="10">
    <source>
        <dbReference type="EMBL" id="MFD2680816.1"/>
    </source>
</evidence>
<evidence type="ECO:0000313" key="11">
    <source>
        <dbReference type="Proteomes" id="UP001597506"/>
    </source>
</evidence>
<dbReference type="NCBIfam" id="NF000586">
    <property type="entry name" value="PRK00011.1"/>
    <property type="match status" value="1"/>
</dbReference>
<comment type="function">
    <text evidence="7">Catalyzes the reversible interconversion of serine and glycine with tetrahydrofolate (THF) serving as the one-carbon carrier. This reaction serves as the major source of one-carbon groups required for the biosynthesis of purines, thymidylate, methionine, and other important biomolecules. Also exhibits THF-independent aldolase activity toward beta-hydroxyamino acids, producing glycine and aldehydes, via a retro-aldol mechanism.</text>
</comment>
<evidence type="ECO:0000256" key="2">
    <source>
        <dbReference type="ARBA" id="ARBA00006376"/>
    </source>
</evidence>
<evidence type="ECO:0000256" key="3">
    <source>
        <dbReference type="ARBA" id="ARBA00022563"/>
    </source>
</evidence>
<feature type="site" description="Plays an important role in substrate specificity" evidence="7">
    <location>
        <position position="225"/>
    </location>
</feature>
<evidence type="ECO:0000256" key="6">
    <source>
        <dbReference type="ARBA" id="ARBA00022898"/>
    </source>
</evidence>
<dbReference type="InterPro" id="IPR015424">
    <property type="entry name" value="PyrdxlP-dep_Trfase"/>
</dbReference>
<dbReference type="SUPFAM" id="SSF53383">
    <property type="entry name" value="PLP-dependent transferases"/>
    <property type="match status" value="1"/>
</dbReference>
<dbReference type="InterPro" id="IPR015422">
    <property type="entry name" value="PyrdxlP-dep_Trfase_small"/>
</dbReference>
<evidence type="ECO:0000256" key="5">
    <source>
        <dbReference type="ARBA" id="ARBA00022679"/>
    </source>
</evidence>
<dbReference type="InterPro" id="IPR019798">
    <property type="entry name" value="Ser_HO-MeTrfase_PLP_BS"/>
</dbReference>
<keyword evidence="6 7" id="KW-0663">Pyridoxal phosphate</keyword>
<feature type="binding site" evidence="7">
    <location>
        <position position="117"/>
    </location>
    <ligand>
        <name>(6S)-5,6,7,8-tetrahydrofolate</name>
        <dbReference type="ChEBI" id="CHEBI:57453"/>
    </ligand>
</feature>
<organism evidence="10 11">
    <name type="scientific">Bacillus seohaeanensis</name>
    <dbReference type="NCBI Taxonomy" id="284580"/>
    <lineage>
        <taxon>Bacteria</taxon>
        <taxon>Bacillati</taxon>
        <taxon>Bacillota</taxon>
        <taxon>Bacilli</taxon>
        <taxon>Bacillales</taxon>
        <taxon>Bacillaceae</taxon>
        <taxon>Bacillus</taxon>
    </lineage>
</organism>
<evidence type="ECO:0000256" key="8">
    <source>
        <dbReference type="SAM" id="Coils"/>
    </source>
</evidence>
<evidence type="ECO:0000256" key="1">
    <source>
        <dbReference type="ARBA" id="ARBA00001933"/>
    </source>
</evidence>
<feature type="binding site" evidence="7">
    <location>
        <begin position="121"/>
        <end position="123"/>
    </location>
    <ligand>
        <name>(6S)-5,6,7,8-tetrahydrofolate</name>
        <dbReference type="ChEBI" id="CHEBI:57453"/>
    </ligand>
</feature>
<dbReference type="Gene3D" id="3.40.640.10">
    <property type="entry name" value="Type I PLP-dependent aspartate aminotransferase-like (Major domain)"/>
    <property type="match status" value="1"/>
</dbReference>
<name>A0ABW5RQA8_9BACI</name>
<accession>A0ABW5RQA8</accession>